<dbReference type="InterPro" id="IPR050743">
    <property type="entry name" value="2-oxoacid_DH_E2_comp"/>
</dbReference>
<reference evidence="10" key="1">
    <citation type="submission" date="2022-12" db="EMBL/GenBank/DDBJ databases">
        <authorList>
            <person name="Deng Y."/>
            <person name="Zhang Y.-Q."/>
        </authorList>
    </citation>
    <scope>NUCLEOTIDE SEQUENCE</scope>
    <source>
        <strain evidence="10">CPCC 205372</strain>
    </source>
</reference>
<dbReference type="SUPFAM" id="SSF52777">
    <property type="entry name" value="CoA-dependent acyltransferases"/>
    <property type="match status" value="1"/>
</dbReference>
<feature type="compositionally biased region" description="Basic and acidic residues" evidence="7">
    <location>
        <begin position="123"/>
        <end position="134"/>
    </location>
</feature>
<evidence type="ECO:0000256" key="6">
    <source>
        <dbReference type="RuleBase" id="RU003423"/>
    </source>
</evidence>
<dbReference type="InterPro" id="IPR036625">
    <property type="entry name" value="E3-bd_dom_sf"/>
</dbReference>
<evidence type="ECO:0000259" key="8">
    <source>
        <dbReference type="PROSITE" id="PS50968"/>
    </source>
</evidence>
<keyword evidence="4 6" id="KW-0450">Lipoyl</keyword>
<dbReference type="Gene3D" id="4.10.320.10">
    <property type="entry name" value="E3-binding domain"/>
    <property type="match status" value="1"/>
</dbReference>
<evidence type="ECO:0000256" key="3">
    <source>
        <dbReference type="ARBA" id="ARBA00022679"/>
    </source>
</evidence>
<sequence>MTPDRVKSFLLPDLGEGLEDATVVAWHVQVGDEIALNEPLCSLETAKAEVEIPSPFGGRVVETRGAEGDVLEVGSLLARIDTEPAGDAPAGGSNGATVPQGTDRRASHGFSVLVGSGPDDALDDSRRPPEHRPNAESSNGRPRAAPPVRKLAAELAVDLADIQPGSGPGGLILREDVLAAAHPEPRPTAPSRDHEVVPVRRAHARMAERMTRSRTEIPDAHASVHVDCSKLLNLRDRLNAAAGDTVTPFVLSLRLIVVALTRNMIFNSTWSDTVNGPQIHTHRAIHLGIGVATPRGLLVPVVPDAHACTTLQLAATVSELIRTAREGVIKPTELQGSTFTVSNFGALGLDEGVPVINHPECAILGMGSLRPRAVVVDDQLAIRPTMMLTCAFDHRIADGAQLAKFLCDTRDLIESPEMALLDL</sequence>
<organism evidence="10 11">
    <name type="scientific">Mycobacterium hippophais</name>
    <dbReference type="NCBI Taxonomy" id="3016340"/>
    <lineage>
        <taxon>Bacteria</taxon>
        <taxon>Bacillati</taxon>
        <taxon>Actinomycetota</taxon>
        <taxon>Actinomycetes</taxon>
        <taxon>Mycobacteriales</taxon>
        <taxon>Mycobacteriaceae</taxon>
        <taxon>Mycobacterium</taxon>
    </lineage>
</organism>
<dbReference type="InterPro" id="IPR004167">
    <property type="entry name" value="PSBD"/>
</dbReference>
<evidence type="ECO:0000313" key="10">
    <source>
        <dbReference type="EMBL" id="MCZ8379284.1"/>
    </source>
</evidence>
<keyword evidence="5 6" id="KW-0012">Acyltransferase</keyword>
<dbReference type="PANTHER" id="PTHR43178:SF5">
    <property type="entry name" value="LIPOAMIDE ACYLTRANSFERASE COMPONENT OF BRANCHED-CHAIN ALPHA-KETO ACID DEHYDROGENASE COMPLEX, MITOCHONDRIAL"/>
    <property type="match status" value="1"/>
</dbReference>
<gene>
    <name evidence="10" type="ORF">O6P37_10450</name>
</gene>
<dbReference type="Gene3D" id="2.40.50.100">
    <property type="match status" value="1"/>
</dbReference>
<evidence type="ECO:0000259" key="9">
    <source>
        <dbReference type="PROSITE" id="PS51826"/>
    </source>
</evidence>
<dbReference type="Pfam" id="PF00198">
    <property type="entry name" value="2-oxoacid_dh"/>
    <property type="match status" value="1"/>
</dbReference>
<dbReference type="EC" id="2.3.1.-" evidence="6"/>
<evidence type="ECO:0000256" key="7">
    <source>
        <dbReference type="SAM" id="MobiDB-lite"/>
    </source>
</evidence>
<dbReference type="Gene3D" id="3.30.559.10">
    <property type="entry name" value="Chloramphenicol acetyltransferase-like domain"/>
    <property type="match status" value="1"/>
</dbReference>
<dbReference type="RefSeq" id="WP_269893985.1">
    <property type="nucleotide sequence ID" value="NZ_JAPZPY010000003.1"/>
</dbReference>
<dbReference type="Proteomes" id="UP001142153">
    <property type="component" value="Unassembled WGS sequence"/>
</dbReference>
<dbReference type="CDD" id="cd06849">
    <property type="entry name" value="lipoyl_domain"/>
    <property type="match status" value="1"/>
</dbReference>
<evidence type="ECO:0000256" key="4">
    <source>
        <dbReference type="ARBA" id="ARBA00022823"/>
    </source>
</evidence>
<feature type="domain" description="Peripheral subunit-binding (PSBD)" evidence="9">
    <location>
        <begin position="143"/>
        <end position="181"/>
    </location>
</feature>
<keyword evidence="11" id="KW-1185">Reference proteome</keyword>
<dbReference type="PROSITE" id="PS50968">
    <property type="entry name" value="BIOTINYL_LIPOYL"/>
    <property type="match status" value="1"/>
</dbReference>
<comment type="similarity">
    <text evidence="2 6">Belongs to the 2-oxoacid dehydrogenase family.</text>
</comment>
<dbReference type="SUPFAM" id="SSF51230">
    <property type="entry name" value="Single hybrid motif"/>
    <property type="match status" value="1"/>
</dbReference>
<feature type="domain" description="Lipoyl-binding" evidence="8">
    <location>
        <begin position="6"/>
        <end position="81"/>
    </location>
</feature>
<dbReference type="PROSITE" id="PS51826">
    <property type="entry name" value="PSBD"/>
    <property type="match status" value="1"/>
</dbReference>
<evidence type="ECO:0000313" key="11">
    <source>
        <dbReference type="Proteomes" id="UP001142153"/>
    </source>
</evidence>
<dbReference type="EMBL" id="JAPZPY010000003">
    <property type="protein sequence ID" value="MCZ8379284.1"/>
    <property type="molecule type" value="Genomic_DNA"/>
</dbReference>
<accession>A0ABT4PS06</accession>
<comment type="caution">
    <text evidence="10">The sequence shown here is derived from an EMBL/GenBank/DDBJ whole genome shotgun (WGS) entry which is preliminary data.</text>
</comment>
<evidence type="ECO:0000256" key="2">
    <source>
        <dbReference type="ARBA" id="ARBA00007317"/>
    </source>
</evidence>
<dbReference type="InterPro" id="IPR000089">
    <property type="entry name" value="Biotin_lipoyl"/>
</dbReference>
<dbReference type="InterPro" id="IPR023213">
    <property type="entry name" value="CAT-like_dom_sf"/>
</dbReference>
<evidence type="ECO:0000256" key="1">
    <source>
        <dbReference type="ARBA" id="ARBA00001938"/>
    </source>
</evidence>
<dbReference type="Pfam" id="PF00364">
    <property type="entry name" value="Biotin_lipoyl"/>
    <property type="match status" value="1"/>
</dbReference>
<keyword evidence="3 6" id="KW-0808">Transferase</keyword>
<dbReference type="InterPro" id="IPR011053">
    <property type="entry name" value="Single_hybrid_motif"/>
</dbReference>
<dbReference type="SUPFAM" id="SSF47005">
    <property type="entry name" value="Peripheral subunit-binding domain of 2-oxo acid dehydrogenase complex"/>
    <property type="match status" value="1"/>
</dbReference>
<dbReference type="Pfam" id="PF02817">
    <property type="entry name" value="E3_binding"/>
    <property type="match status" value="1"/>
</dbReference>
<evidence type="ECO:0000256" key="5">
    <source>
        <dbReference type="ARBA" id="ARBA00023315"/>
    </source>
</evidence>
<feature type="region of interest" description="Disordered" evidence="7">
    <location>
        <begin position="82"/>
        <end position="147"/>
    </location>
</feature>
<name>A0ABT4PS06_9MYCO</name>
<proteinExistence type="inferred from homology"/>
<dbReference type="PANTHER" id="PTHR43178">
    <property type="entry name" value="DIHYDROLIPOAMIDE ACETYLTRANSFERASE COMPONENT OF PYRUVATE DEHYDROGENASE COMPLEX"/>
    <property type="match status" value="1"/>
</dbReference>
<dbReference type="InterPro" id="IPR001078">
    <property type="entry name" value="2-oxoacid_DH_actylTfrase"/>
</dbReference>
<protein>
    <recommendedName>
        <fullName evidence="6">Dihydrolipoamide acetyltransferase component of pyruvate dehydrogenase complex</fullName>
        <ecNumber evidence="6">2.3.1.-</ecNumber>
    </recommendedName>
</protein>
<comment type="cofactor">
    <cofactor evidence="1 6">
        <name>(R)-lipoate</name>
        <dbReference type="ChEBI" id="CHEBI:83088"/>
    </cofactor>
</comment>